<dbReference type="SMART" id="SM00320">
    <property type="entry name" value="WD40"/>
    <property type="match status" value="5"/>
</dbReference>
<dbReference type="GO" id="GO:0044458">
    <property type="term" value="P:motile cilium assembly"/>
    <property type="evidence" value="ECO:0007669"/>
    <property type="project" value="TreeGrafter"/>
</dbReference>
<gene>
    <name evidence="6" type="ORF">CDAUBV1_LOCUS15480</name>
</gene>
<feature type="region of interest" description="Disordered" evidence="4">
    <location>
        <begin position="1132"/>
        <end position="1152"/>
    </location>
</feature>
<dbReference type="PANTHER" id="PTHR44499">
    <property type="entry name" value="JOUBERIN"/>
    <property type="match status" value="1"/>
</dbReference>
<evidence type="ECO:0000313" key="6">
    <source>
        <dbReference type="EMBL" id="CAL5140316.1"/>
    </source>
</evidence>
<evidence type="ECO:0000259" key="5">
    <source>
        <dbReference type="PROSITE" id="PS50002"/>
    </source>
</evidence>
<dbReference type="EMBL" id="CAXLJL010000711">
    <property type="protein sequence ID" value="CAL5140316.1"/>
    <property type="molecule type" value="Genomic_DNA"/>
</dbReference>
<dbReference type="PANTHER" id="PTHR44499:SF1">
    <property type="entry name" value="JOUBERIN"/>
    <property type="match status" value="1"/>
</dbReference>
<evidence type="ECO:0000256" key="4">
    <source>
        <dbReference type="SAM" id="MobiDB-lite"/>
    </source>
</evidence>
<keyword evidence="1 2" id="KW-0728">SH3 domain</keyword>
<dbReference type="Pfam" id="PF00018">
    <property type="entry name" value="SH3_1"/>
    <property type="match status" value="1"/>
</dbReference>
<feature type="domain" description="SH3" evidence="5">
    <location>
        <begin position="988"/>
        <end position="1049"/>
    </location>
</feature>
<accession>A0AAV2TVW1</accession>
<proteinExistence type="predicted"/>
<dbReference type="PRINTS" id="PR00452">
    <property type="entry name" value="SH3DOMAIN"/>
</dbReference>
<dbReference type="SMART" id="SM00326">
    <property type="entry name" value="SH3"/>
    <property type="match status" value="1"/>
</dbReference>
<feature type="repeat" description="WD" evidence="3">
    <location>
        <begin position="809"/>
        <end position="837"/>
    </location>
</feature>
<evidence type="ECO:0000256" key="2">
    <source>
        <dbReference type="PROSITE-ProRule" id="PRU00192"/>
    </source>
</evidence>
<dbReference type="AlphaFoldDB" id="A0AAV2TVW1"/>
<feature type="region of interest" description="Disordered" evidence="4">
    <location>
        <begin position="883"/>
        <end position="904"/>
    </location>
</feature>
<dbReference type="Gene3D" id="2.30.30.40">
    <property type="entry name" value="SH3 Domains"/>
    <property type="match status" value="1"/>
</dbReference>
<feature type="compositionally biased region" description="Polar residues" evidence="4">
    <location>
        <begin position="883"/>
        <end position="897"/>
    </location>
</feature>
<dbReference type="GO" id="GO:0036064">
    <property type="term" value="C:ciliary basal body"/>
    <property type="evidence" value="ECO:0007669"/>
    <property type="project" value="TreeGrafter"/>
</dbReference>
<feature type="compositionally biased region" description="Basic and acidic residues" evidence="4">
    <location>
        <begin position="1049"/>
        <end position="1061"/>
    </location>
</feature>
<name>A0AAV2TVW1_CALDB</name>
<feature type="region of interest" description="Disordered" evidence="4">
    <location>
        <begin position="1049"/>
        <end position="1068"/>
    </location>
</feature>
<evidence type="ECO:0000313" key="7">
    <source>
        <dbReference type="Proteomes" id="UP001497525"/>
    </source>
</evidence>
<dbReference type="InterPro" id="IPR036028">
    <property type="entry name" value="SH3-like_dom_sf"/>
</dbReference>
<dbReference type="PROSITE" id="PS50002">
    <property type="entry name" value="SH3"/>
    <property type="match status" value="1"/>
</dbReference>
<dbReference type="Gene3D" id="2.130.10.10">
    <property type="entry name" value="YVTN repeat-like/Quinoprotein amine dehydrogenase"/>
    <property type="match status" value="1"/>
</dbReference>
<keyword evidence="3" id="KW-0853">WD repeat</keyword>
<dbReference type="PROSITE" id="PS50082">
    <property type="entry name" value="WD_REPEATS_2"/>
    <property type="match status" value="1"/>
</dbReference>
<organism evidence="6 7">
    <name type="scientific">Calicophoron daubneyi</name>
    <name type="common">Rumen fluke</name>
    <name type="synonym">Paramphistomum daubneyi</name>
    <dbReference type="NCBI Taxonomy" id="300641"/>
    <lineage>
        <taxon>Eukaryota</taxon>
        <taxon>Metazoa</taxon>
        <taxon>Spiralia</taxon>
        <taxon>Lophotrochozoa</taxon>
        <taxon>Platyhelminthes</taxon>
        <taxon>Trematoda</taxon>
        <taxon>Digenea</taxon>
        <taxon>Plagiorchiida</taxon>
        <taxon>Pronocephalata</taxon>
        <taxon>Paramphistomoidea</taxon>
        <taxon>Paramphistomidae</taxon>
        <taxon>Calicophoron</taxon>
    </lineage>
</organism>
<dbReference type="Proteomes" id="UP001497525">
    <property type="component" value="Unassembled WGS sequence"/>
</dbReference>
<dbReference type="InterPro" id="IPR036322">
    <property type="entry name" value="WD40_repeat_dom_sf"/>
</dbReference>
<sequence length="1215" mass="135133">MLADNHTKFCLYTYESRTLLISTVSLPILWTDVPSRQVVSFNALIGQKMIVKSPKNSAGFLSKKMRKSKMKGNISGESTLKESAGVNNDSFEMEEVIQTASRSADVITVENVKNTVGKDIHNQPGDVKSTAKWKRRRTKTAGVDNTPRPQITAVNRNEIVGIIIHRSDQLLSNPLLHRIAVRVHIMDEATGKYARRSESEFVVPVTTEPTELPRGHMFLPVWEELMIVDESFQHLIDTPSLVIFFEVLCVKRPYVVADKFAVQASSELVEQIAWAFLRPVGRNSRKNVGPKKQRLQLYRPFPTTNLNQVETNHGPQLKNEALSSHFDTTAGINLLYWWSKGVGYRVSYPSTLYVTVKMVDISQMPAVAGLWNFRTTDVMMTTDCNVGFAGDYVDDKNQDKIDLDETNNLVCAKWRRDPDQLCRVPNALVGCGTMISCFATQDSVMSENRTAAGLSERALGAQCVKFSPQGNMIAVGARGERLTTVIRDESMTGRSRMPVDCPVSIYRYPLKLNGSRPKLHLLGHTKVVYDLSWSPTPIAEQTERRIKTESKNTISATAWLLASASADGTARVWWLSMKHGRIQLPTNGIHNEVVRLSDASTSQTVSGQACTGKTNHQGVFCSVLGHPGFVYSVAFRPVCSDRPSDIVTTKADLTPHPTHILATGCYDHVIRLWKIENNHAELIRELVGHHGAHVNSVVFDTNGDNLYSGDAVGIVSVWSYKPDGTGKKNPPQKYPQTRNVSSWNFSKQISVDEIEGCVINHLAVHPTQRLLLVHTRDSCPKMVDLRSGFIAVRFHGALNHRELLRSCISPCGSFLFAGSEDHNVYVWNAMTGDQVACYRYLQLGQSVTGISYHPTDNVLIFAASDTSCPLRMYAFDPAASEPDISTSVSQLRGTSEGQKYHSDKERLKGLQAKNEKRRAERIRRALKKLDTVSDLSARPIDEESDVDDLEWRPQFTTVDEPRANSRDRPDEKKLAVSAISTSPPKSSQMTDECVAIYDYHAQRSDEVSLQRGDRVKILYTDNPKWCMVKSYKTNTEGFVPSNYLTSDKRFGDGKTTEDSRIQTDQSQKLSSITTAERAKLAVIQMAQLIQKHRTDALETTDQTTDSTGTHETAQEIAISGAVVRDVQAAPQPVARKRGSSRALPVFPSGSSESRKFNLTEELLSTKPDVVNLQLPEASGLYPSSRRLNTTPNPVTGVGTAEGRRRSSRPLPNINA</sequence>
<feature type="compositionally biased region" description="Polar residues" evidence="4">
    <location>
        <begin position="978"/>
        <end position="987"/>
    </location>
</feature>
<comment type="caution">
    <text evidence="6">The sequence shown here is derived from an EMBL/GenBank/DDBJ whole genome shotgun (WGS) entry which is preliminary data.</text>
</comment>
<evidence type="ECO:0000256" key="1">
    <source>
        <dbReference type="ARBA" id="ARBA00022443"/>
    </source>
</evidence>
<dbReference type="SUPFAM" id="SSF50044">
    <property type="entry name" value="SH3-domain"/>
    <property type="match status" value="1"/>
</dbReference>
<dbReference type="Pfam" id="PF00400">
    <property type="entry name" value="WD40"/>
    <property type="match status" value="3"/>
</dbReference>
<feature type="region of interest" description="Disordered" evidence="4">
    <location>
        <begin position="1180"/>
        <end position="1215"/>
    </location>
</feature>
<reference evidence="6" key="1">
    <citation type="submission" date="2024-06" db="EMBL/GenBank/DDBJ databases">
        <authorList>
            <person name="Liu X."/>
            <person name="Lenzi L."/>
            <person name="Haldenby T S."/>
            <person name="Uol C."/>
        </authorList>
    </citation>
    <scope>NUCLEOTIDE SEQUENCE</scope>
</reference>
<dbReference type="InterPro" id="IPR015943">
    <property type="entry name" value="WD40/YVTN_repeat-like_dom_sf"/>
</dbReference>
<evidence type="ECO:0000256" key="3">
    <source>
        <dbReference type="PROSITE-ProRule" id="PRU00221"/>
    </source>
</evidence>
<dbReference type="SUPFAM" id="SSF50978">
    <property type="entry name" value="WD40 repeat-like"/>
    <property type="match status" value="1"/>
</dbReference>
<dbReference type="InterPro" id="IPR001452">
    <property type="entry name" value="SH3_domain"/>
</dbReference>
<dbReference type="InterPro" id="IPR052803">
    <property type="entry name" value="Cilium-Associated_Jouberin"/>
</dbReference>
<dbReference type="InterPro" id="IPR001680">
    <property type="entry name" value="WD40_rpt"/>
</dbReference>
<feature type="region of interest" description="Disordered" evidence="4">
    <location>
        <begin position="952"/>
        <end position="987"/>
    </location>
</feature>
<feature type="compositionally biased region" description="Basic and acidic residues" evidence="4">
    <location>
        <begin position="959"/>
        <end position="974"/>
    </location>
</feature>
<protein>
    <recommendedName>
        <fullName evidence="5">SH3 domain-containing protein</fullName>
    </recommendedName>
</protein>